<dbReference type="InterPro" id="IPR036514">
    <property type="entry name" value="SGNH_hydro_sf"/>
</dbReference>
<dbReference type="GO" id="GO:0016788">
    <property type="term" value="F:hydrolase activity, acting on ester bonds"/>
    <property type="evidence" value="ECO:0007669"/>
    <property type="project" value="UniProtKB-ARBA"/>
</dbReference>
<dbReference type="NCBIfam" id="TIGR04183">
    <property type="entry name" value="Por_Secre_tail"/>
    <property type="match status" value="1"/>
</dbReference>
<evidence type="ECO:0000313" key="5">
    <source>
        <dbReference type="Proteomes" id="UP000295706"/>
    </source>
</evidence>
<dbReference type="OrthoDB" id="1488710at2"/>
<protein>
    <submittedName>
        <fullName evidence="4">T9SS type A sorting domain-containing protein</fullName>
    </submittedName>
</protein>
<sequence>MKFTIFLAVIFQAILVVGEVMGQISISVPTNRTVLQRDKNNAATVYIRGAYSQPIDRIEVQLRAINGGATSDWITIQNNPQGGTYSGQLDWTGGWYEMEVRGRRGDQVVGSSTLQRFGIGEVFLIAGQSNAQGYFNYGGPGASDDRVNCVNHYNSGSISELPAPQFIHLNSDSYIAPRGNSAWSWGRLGDRLTQRLGVPVLFYNVAWHGSAVQNWRQSINGTAYSVYNGEPFQPSGMPYGNLRLSLQYYIPITGLRAILWHQGEADNFTKTSQSSYTNDLRAIIDQTRGETGRNISWVIARCSYDNQRGSDAAIINAQNETVANTSNTFYGPETDRIQAPRPDGAHFQDGGLYELGDAWNDALTDDFFSRSEPFRSAVAPRITVACADNNSVSLTIEGENINSIQWNNGRTDSKIWVGGGRYVARVRDSFGNILSTPELQIPDQVQPSVPTINLDGSNTLCQGSTLALTASTSENIRWNTGQTEQRITTNAPNTFWVSTQNVYGCEAVSAPVTIGIFSTPPPPRPSVSVQGATTFCQGGKVELRSNAEVRSAWSNGQEGAVLTVTQSGDYRVRAIDQNGCPSPDSDPISVTVNALPVKPTIATSRNPTFCAGENVQLTSSYTTGNRWNTTSAEPSIVVNQSGEFSVSVTDANGCVNTSDVVRVRVNPLPEVPTIAALRPTTFCDRDYSLLKASPAHSYQWSNGSNQQEINVKTPGNYSLTTTDANGCTSPASAPIQILVNPLPAQPTIEAVGPTTFCADQSITLKAPASAGYVWSNGATTQELSTNIANSYWVVTRNEFGCNSDPSPSISLTVLPLPQAPTTSALGPTVFCDGDQVELVVNGTENTIWNTGATEKAITATESGNYSARVIGTNGCFSPFSTPIRLDVKRTPPQPTIVQAGTFTLAVENGIPLEEYVWKKNNTQLPDKSAAIKVNQTGTFSVYGIVEYSATLSCLSEESDVFTFALPLDGSDGVSIYPNPTTDGRLTIETLENLENTVVQIFDAKGVQVQHFNILVMNERKYLDLSLLPNGIYFVRLISGTLSSVKKVIIQQ</sequence>
<accession>A0A4R4KE79</accession>
<dbReference type="Pfam" id="PF18962">
    <property type="entry name" value="Por_Secre_tail"/>
    <property type="match status" value="1"/>
</dbReference>
<dbReference type="Gene3D" id="3.40.50.1110">
    <property type="entry name" value="SGNH hydrolase"/>
    <property type="match status" value="1"/>
</dbReference>
<keyword evidence="5" id="KW-1185">Reference proteome</keyword>
<dbReference type="Proteomes" id="UP000295706">
    <property type="component" value="Unassembled WGS sequence"/>
</dbReference>
<dbReference type="InterPro" id="IPR026444">
    <property type="entry name" value="Secre_tail"/>
</dbReference>
<dbReference type="AlphaFoldDB" id="A0A4R4KE79"/>
<evidence type="ECO:0000256" key="1">
    <source>
        <dbReference type="ARBA" id="ARBA00022801"/>
    </source>
</evidence>
<organism evidence="4 5">
    <name type="scientific">Arundinibacter roseus</name>
    <dbReference type="NCBI Taxonomy" id="2070510"/>
    <lineage>
        <taxon>Bacteria</taxon>
        <taxon>Pseudomonadati</taxon>
        <taxon>Bacteroidota</taxon>
        <taxon>Cytophagia</taxon>
        <taxon>Cytophagales</taxon>
        <taxon>Spirosomataceae</taxon>
        <taxon>Arundinibacter</taxon>
    </lineage>
</organism>
<keyword evidence="1" id="KW-0378">Hydrolase</keyword>
<dbReference type="Pfam" id="PF03629">
    <property type="entry name" value="SASA"/>
    <property type="match status" value="1"/>
</dbReference>
<feature type="domain" description="Sialate O-acetylesterase" evidence="2">
    <location>
        <begin position="121"/>
        <end position="362"/>
    </location>
</feature>
<dbReference type="InterPro" id="IPR005181">
    <property type="entry name" value="SASA"/>
</dbReference>
<evidence type="ECO:0000313" key="4">
    <source>
        <dbReference type="EMBL" id="TDB66003.1"/>
    </source>
</evidence>
<dbReference type="EMBL" id="SMJU01000005">
    <property type="protein sequence ID" value="TDB66003.1"/>
    <property type="molecule type" value="Genomic_DNA"/>
</dbReference>
<comment type="caution">
    <text evidence="4">The sequence shown here is derived from an EMBL/GenBank/DDBJ whole genome shotgun (WGS) entry which is preliminary data.</text>
</comment>
<evidence type="ECO:0000259" key="3">
    <source>
        <dbReference type="Pfam" id="PF18962"/>
    </source>
</evidence>
<feature type="domain" description="Secretion system C-terminal sorting" evidence="3">
    <location>
        <begin position="975"/>
        <end position="1049"/>
    </location>
</feature>
<evidence type="ECO:0000259" key="2">
    <source>
        <dbReference type="Pfam" id="PF03629"/>
    </source>
</evidence>
<reference evidence="4 5" key="1">
    <citation type="submission" date="2019-02" db="EMBL/GenBank/DDBJ databases">
        <title>Arundinibacter roseus gen. nov., sp. nov., a new member of the family Cytophagaceae.</title>
        <authorList>
            <person name="Szuroczki S."/>
            <person name="Khayer B."/>
            <person name="Sproer C."/>
            <person name="Toumi M."/>
            <person name="Szabo A."/>
            <person name="Felfoldi T."/>
            <person name="Schumann P."/>
            <person name="Toth E."/>
        </authorList>
    </citation>
    <scope>NUCLEOTIDE SEQUENCE [LARGE SCALE GENOMIC DNA]</scope>
    <source>
        <strain evidence="4 5">DMA-k-7a</strain>
    </source>
</reference>
<dbReference type="RefSeq" id="WP_132116935.1">
    <property type="nucleotide sequence ID" value="NZ_SMJU01000005.1"/>
</dbReference>
<gene>
    <name evidence="4" type="ORF">EZE20_09585</name>
</gene>
<name>A0A4R4KE79_9BACT</name>
<dbReference type="SUPFAM" id="SSF52266">
    <property type="entry name" value="SGNH hydrolase"/>
    <property type="match status" value="1"/>
</dbReference>
<proteinExistence type="predicted"/>